<protein>
    <recommendedName>
        <fullName evidence="4">Heparan-alpha-glucosaminide N-acetyltransferase catalytic domain-containing protein</fullName>
    </recommendedName>
</protein>
<dbReference type="EMBL" id="BAGZ01000017">
    <property type="protein sequence ID" value="GAB78836.1"/>
    <property type="molecule type" value="Genomic_DNA"/>
</dbReference>
<evidence type="ECO:0000313" key="3">
    <source>
        <dbReference type="Proteomes" id="UP000008495"/>
    </source>
</evidence>
<organism evidence="2 3">
    <name type="scientific">Austwickia chelonae NBRC 105200</name>
    <dbReference type="NCBI Taxonomy" id="1184607"/>
    <lineage>
        <taxon>Bacteria</taxon>
        <taxon>Bacillati</taxon>
        <taxon>Actinomycetota</taxon>
        <taxon>Actinomycetes</taxon>
        <taxon>Micrococcales</taxon>
        <taxon>Dermatophilaceae</taxon>
        <taxon>Austwickia</taxon>
    </lineage>
</organism>
<feature type="transmembrane region" description="Helical" evidence="1">
    <location>
        <begin position="256"/>
        <end position="275"/>
    </location>
</feature>
<feature type="transmembrane region" description="Helical" evidence="1">
    <location>
        <begin position="68"/>
        <end position="85"/>
    </location>
</feature>
<evidence type="ECO:0000313" key="2">
    <source>
        <dbReference type="EMBL" id="GAB78836.1"/>
    </source>
</evidence>
<feature type="transmembrane region" description="Helical" evidence="1">
    <location>
        <begin position="338"/>
        <end position="355"/>
    </location>
</feature>
<evidence type="ECO:0008006" key="4">
    <source>
        <dbReference type="Google" id="ProtNLM"/>
    </source>
</evidence>
<feature type="transmembrane region" description="Helical" evidence="1">
    <location>
        <begin position="156"/>
        <end position="180"/>
    </location>
</feature>
<evidence type="ECO:0000256" key="1">
    <source>
        <dbReference type="SAM" id="Phobius"/>
    </source>
</evidence>
<comment type="caution">
    <text evidence="2">The sequence shown here is derived from an EMBL/GenBank/DDBJ whole genome shotgun (WGS) entry which is preliminary data.</text>
</comment>
<proteinExistence type="predicted"/>
<keyword evidence="3" id="KW-1185">Reference proteome</keyword>
<dbReference type="eggNOG" id="COG2311">
    <property type="taxonomic scope" value="Bacteria"/>
</dbReference>
<keyword evidence="1" id="KW-0472">Membrane</keyword>
<dbReference type="AlphaFoldDB" id="K6UNB3"/>
<dbReference type="RefSeq" id="WP_006503593.1">
    <property type="nucleotide sequence ID" value="NZ_BAGZ01000017.1"/>
</dbReference>
<gene>
    <name evidence="2" type="ORF">AUCHE_17_00480</name>
</gene>
<keyword evidence="1" id="KW-1133">Transmembrane helix</keyword>
<name>K6UNB3_9MICO</name>
<feature type="transmembrane region" description="Helical" evidence="1">
    <location>
        <begin position="117"/>
        <end position="136"/>
    </location>
</feature>
<reference evidence="2 3" key="1">
    <citation type="submission" date="2012-08" db="EMBL/GenBank/DDBJ databases">
        <title>Whole genome shotgun sequence of Austwickia chelonae NBRC 105200.</title>
        <authorList>
            <person name="Yoshida I."/>
            <person name="Hosoyama A."/>
            <person name="Tsuchikane K."/>
            <person name="Katsumata H."/>
            <person name="Ando Y."/>
            <person name="Ohji S."/>
            <person name="Hamada M."/>
            <person name="Tamura T."/>
            <person name="Yamazoe A."/>
            <person name="Yamazaki S."/>
            <person name="Fujita N."/>
        </authorList>
    </citation>
    <scope>NUCLEOTIDE SEQUENCE [LARGE SCALE GENOMIC DNA]</scope>
    <source>
        <strain evidence="2 3">NBRC 105200</strain>
    </source>
</reference>
<feature type="transmembrane region" description="Helical" evidence="1">
    <location>
        <begin position="282"/>
        <end position="303"/>
    </location>
</feature>
<feature type="transmembrane region" description="Helical" evidence="1">
    <location>
        <begin position="7"/>
        <end position="26"/>
    </location>
</feature>
<keyword evidence="1" id="KW-0812">Transmembrane</keyword>
<feature type="transmembrane region" description="Helical" evidence="1">
    <location>
        <begin position="91"/>
        <end position="110"/>
    </location>
</feature>
<feature type="transmembrane region" description="Helical" evidence="1">
    <location>
        <begin position="38"/>
        <end position="56"/>
    </location>
</feature>
<feature type="transmembrane region" description="Helical" evidence="1">
    <location>
        <begin position="192"/>
        <end position="214"/>
    </location>
</feature>
<dbReference type="Proteomes" id="UP000008495">
    <property type="component" value="Unassembled WGS sequence"/>
</dbReference>
<accession>K6UNB3</accession>
<dbReference type="OrthoDB" id="4966979at2"/>
<sequence length="379" mass="40707">MLRRRTIPVDLLRGVALLGIMMNHVFGATPESRIWWDFHAIGFALLIGVGAGLAVPTRGARRIPMIRALIRAAVLAAIGFTLEMLPNAGIHIILVRFAIVTALVTLIAGAPRRITPWAAGILLLAAPLTGWLWQIHDPSAFGAATGWPSALHQETWMRMLLLPYYPALAWTGVAVIGLWAIRTFRLDRPGSLRSLAGAGLLLTLTSLAFTWVAWHTIGMPAGVDLRLLADGEFPTFTHDWRWLLGIGAYLPTTPSLLLSSGVVLLALALCSWLCLAPSLRAVLTPVATIGAMTLTGYTVHVLLEGLLQQWAQATTTGQSDNPLAAALAGTGLQPPTGWLSYGVQVALLAVLLLSWQRLPGRLGRGPLEWLSRTAASVAR</sequence>